<gene>
    <name evidence="2" type="ORF">TCEB3V08_LOCUS13011</name>
</gene>
<organism evidence="2">
    <name type="scientific">Timema cristinae</name>
    <name type="common">Walking stick</name>
    <dbReference type="NCBI Taxonomy" id="61476"/>
    <lineage>
        <taxon>Eukaryota</taxon>
        <taxon>Metazoa</taxon>
        <taxon>Ecdysozoa</taxon>
        <taxon>Arthropoda</taxon>
        <taxon>Hexapoda</taxon>
        <taxon>Insecta</taxon>
        <taxon>Pterygota</taxon>
        <taxon>Neoptera</taxon>
        <taxon>Polyneoptera</taxon>
        <taxon>Phasmatodea</taxon>
        <taxon>Timematodea</taxon>
        <taxon>Timematoidea</taxon>
        <taxon>Timematidae</taxon>
        <taxon>Timema</taxon>
    </lineage>
</organism>
<accession>A0A7R9HFM9</accession>
<protein>
    <submittedName>
        <fullName evidence="2">Uncharacterized protein</fullName>
    </submittedName>
</protein>
<evidence type="ECO:0000313" key="2">
    <source>
        <dbReference type="EMBL" id="CAD7417622.1"/>
    </source>
</evidence>
<feature type="signal peptide" evidence="1">
    <location>
        <begin position="1"/>
        <end position="17"/>
    </location>
</feature>
<proteinExistence type="predicted"/>
<name>A0A7R9HFM9_TIMCR</name>
<keyword evidence="1" id="KW-0732">Signal</keyword>
<dbReference type="PROSITE" id="PS51257">
    <property type="entry name" value="PROKAR_LIPOPROTEIN"/>
    <property type="match status" value="1"/>
</dbReference>
<dbReference type="AlphaFoldDB" id="A0A7R9HFM9"/>
<feature type="chain" id="PRO_5030556130" evidence="1">
    <location>
        <begin position="18"/>
        <end position="90"/>
    </location>
</feature>
<dbReference type="EMBL" id="OC331745">
    <property type="protein sequence ID" value="CAD7417622.1"/>
    <property type="molecule type" value="Genomic_DNA"/>
</dbReference>
<reference evidence="2" key="1">
    <citation type="submission" date="2020-11" db="EMBL/GenBank/DDBJ databases">
        <authorList>
            <person name="Tran Van P."/>
        </authorList>
    </citation>
    <scope>NUCLEOTIDE SEQUENCE</scope>
</reference>
<evidence type="ECO:0000256" key="1">
    <source>
        <dbReference type="SAM" id="SignalP"/>
    </source>
</evidence>
<sequence>MRVFLVVLLTGLDTCFALSCMAQACVMTTCDPRVTKDSCVDGEFRIKGSVCHCCDICIPYKYWNSPIGLHHVTASIRRFLKKKIPSVLGT</sequence>